<organism evidence="4 5">
    <name type="scientific">Paracoccus sediminis</name>
    <dbReference type="NCBI Taxonomy" id="1214787"/>
    <lineage>
        <taxon>Bacteria</taxon>
        <taxon>Pseudomonadati</taxon>
        <taxon>Pseudomonadota</taxon>
        <taxon>Alphaproteobacteria</taxon>
        <taxon>Rhodobacterales</taxon>
        <taxon>Paracoccaceae</taxon>
        <taxon>Paracoccus</taxon>
    </lineage>
</organism>
<dbReference type="PANTHER" id="PTHR23028">
    <property type="entry name" value="ACETYLTRANSFERASE"/>
    <property type="match status" value="1"/>
</dbReference>
<dbReference type="GO" id="GO:0016020">
    <property type="term" value="C:membrane"/>
    <property type="evidence" value="ECO:0007669"/>
    <property type="project" value="TreeGrafter"/>
</dbReference>
<evidence type="ECO:0000313" key="5">
    <source>
        <dbReference type="Proteomes" id="UP000198409"/>
    </source>
</evidence>
<evidence type="ECO:0000259" key="3">
    <source>
        <dbReference type="Pfam" id="PF19040"/>
    </source>
</evidence>
<dbReference type="InterPro" id="IPR002656">
    <property type="entry name" value="Acyl_transf_3_dom"/>
</dbReference>
<keyword evidence="1" id="KW-1133">Transmembrane helix</keyword>
<evidence type="ECO:0000259" key="2">
    <source>
        <dbReference type="Pfam" id="PF01757"/>
    </source>
</evidence>
<dbReference type="InterPro" id="IPR043968">
    <property type="entry name" value="SGNH"/>
</dbReference>
<keyword evidence="1" id="KW-0812">Transmembrane</keyword>
<feature type="transmembrane region" description="Helical" evidence="1">
    <location>
        <begin position="308"/>
        <end position="327"/>
    </location>
</feature>
<feature type="transmembrane region" description="Helical" evidence="1">
    <location>
        <begin position="272"/>
        <end position="288"/>
    </location>
</feature>
<evidence type="ECO:0000256" key="1">
    <source>
        <dbReference type="SAM" id="Phobius"/>
    </source>
</evidence>
<dbReference type="GO" id="GO:0016787">
    <property type="term" value="F:hydrolase activity"/>
    <property type="evidence" value="ECO:0007669"/>
    <property type="project" value="UniProtKB-KW"/>
</dbReference>
<feature type="transmembrane region" description="Helical" evidence="1">
    <location>
        <begin position="12"/>
        <end position="31"/>
    </location>
</feature>
<evidence type="ECO:0000313" key="4">
    <source>
        <dbReference type="EMBL" id="SNR66859.1"/>
    </source>
</evidence>
<dbReference type="Pfam" id="PF01757">
    <property type="entry name" value="Acyl_transf_3"/>
    <property type="match status" value="1"/>
</dbReference>
<feature type="transmembrane region" description="Helical" evidence="1">
    <location>
        <begin position="161"/>
        <end position="180"/>
    </location>
</feature>
<keyword evidence="4" id="KW-0808">Transferase</keyword>
<proteinExistence type="predicted"/>
<gene>
    <name evidence="4" type="ORF">SAMN06265378_11543</name>
</gene>
<dbReference type="AlphaFoldDB" id="A0A238Y943"/>
<name>A0A238Y943_9RHOB</name>
<accession>A0A238Y943</accession>
<dbReference type="InterPro" id="IPR050879">
    <property type="entry name" value="Acyltransferase_3"/>
</dbReference>
<keyword evidence="1" id="KW-0472">Membrane</keyword>
<dbReference type="PANTHER" id="PTHR23028:SF53">
    <property type="entry name" value="ACYL_TRANSF_3 DOMAIN-CONTAINING PROTEIN"/>
    <property type="match status" value="1"/>
</dbReference>
<dbReference type="RefSeq" id="WP_089389131.1">
    <property type="nucleotide sequence ID" value="NZ_FZNM01000015.1"/>
</dbReference>
<keyword evidence="4" id="KW-0378">Hydrolase</keyword>
<feature type="transmembrane region" description="Helical" evidence="1">
    <location>
        <begin position="241"/>
        <end position="260"/>
    </location>
</feature>
<dbReference type="GO" id="GO:0016747">
    <property type="term" value="F:acyltransferase activity, transferring groups other than amino-acyl groups"/>
    <property type="evidence" value="ECO:0007669"/>
    <property type="project" value="InterPro"/>
</dbReference>
<feature type="transmembrane region" description="Helical" evidence="1">
    <location>
        <begin position="37"/>
        <end position="61"/>
    </location>
</feature>
<reference evidence="5" key="1">
    <citation type="submission" date="2017-06" db="EMBL/GenBank/DDBJ databases">
        <authorList>
            <person name="Varghese N."/>
            <person name="Submissions S."/>
        </authorList>
    </citation>
    <scope>NUCLEOTIDE SEQUENCE [LARGE SCALE GENOMIC DNA]</scope>
    <source>
        <strain evidence="5">DSM 26170</strain>
    </source>
</reference>
<feature type="transmembrane region" description="Helical" evidence="1">
    <location>
        <begin position="73"/>
        <end position="93"/>
    </location>
</feature>
<dbReference type="Pfam" id="PF19040">
    <property type="entry name" value="SGNH"/>
    <property type="match status" value="1"/>
</dbReference>
<feature type="domain" description="SGNH" evidence="3">
    <location>
        <begin position="417"/>
        <end position="640"/>
    </location>
</feature>
<feature type="transmembrane region" description="Helical" evidence="1">
    <location>
        <begin position="217"/>
        <end position="235"/>
    </location>
</feature>
<dbReference type="Proteomes" id="UP000198409">
    <property type="component" value="Unassembled WGS sequence"/>
</dbReference>
<keyword evidence="4" id="KW-0012">Acyltransferase</keyword>
<protein>
    <submittedName>
        <fullName evidence="4">Peptidoglycan/LPS O-acetylase OafA/YrhL, contains acyltransferase and SGNH-hydrolase domains</fullName>
    </submittedName>
</protein>
<dbReference type="GO" id="GO:0009103">
    <property type="term" value="P:lipopolysaccharide biosynthetic process"/>
    <property type="evidence" value="ECO:0007669"/>
    <property type="project" value="TreeGrafter"/>
</dbReference>
<feature type="domain" description="Acyltransferase 3" evidence="2">
    <location>
        <begin position="5"/>
        <end position="323"/>
    </location>
</feature>
<feature type="transmembrane region" description="Helical" evidence="1">
    <location>
        <begin position="339"/>
        <end position="359"/>
    </location>
</feature>
<sequence>MKYRPEIDGLRSVAVLPVILFHAGLGVFSGGYVGVDIFFVISGYLITTIILGRIVAGRFSLLEFYARRSRRILPALFVVIACTIPPAFLLMLPSQFQDFSQSVAAVTVFSSNILFWKESGYFAAAADLKPLLHTWSLAVEEQYYVLFPLMLLGLWRLGARLALMVLGAIFAASLIASQILSARAPDANFFLLPSRAWELLAGSLCAIWILKRGRSGNAPASTLGLALILGSIFLYDGNTPFPSLYALAPVGGTALVILFADGRTPVGRLLSMRGPVFIGLISYSAYLWHQPLFALARLASPDHPPMAVMMALAALSIGLAYLSWKYVEQPARHHPWPIRRVLGATVAASVLFAAVGLALNYSGAQKAYFTASLSPQNRPLLDRITRMAQMDHFATEDRGDCRFFIQDYDAATDDRVARCFARYGPALAIFGDSHALDAWKAMVAASDRPFLLGLPQQECRPHIAGSDCATTGLPRFLERHADRIGSAVYVQAGFWLLTDENGRRRDRALFTDGSDLDPRLYDAAIDRAFAVLERLDAIVPVTWFGPMIEPYVSAETMLSVDCDRAPDLLRLRPAHRQIFERLEDRLAAQAADSGIGYIRALPVLDFDIGRDLYDCDRLYWSDGDHWSPDGEALFGPRMAPAVEATMPTLRKEAANAP</sequence>
<dbReference type="EMBL" id="FZNM01000015">
    <property type="protein sequence ID" value="SNR66859.1"/>
    <property type="molecule type" value="Genomic_DNA"/>
</dbReference>